<evidence type="ECO:0000259" key="1">
    <source>
        <dbReference type="Pfam" id="PF05699"/>
    </source>
</evidence>
<dbReference type="InterPro" id="IPR008906">
    <property type="entry name" value="HATC_C_dom"/>
</dbReference>
<dbReference type="EMBL" id="OZ019909">
    <property type="protein sequence ID" value="CAK9209708.1"/>
    <property type="molecule type" value="Genomic_DNA"/>
</dbReference>
<feature type="domain" description="HAT C-terminal dimerisation" evidence="1">
    <location>
        <begin position="1"/>
        <end position="64"/>
    </location>
</feature>
<evidence type="ECO:0000313" key="3">
    <source>
        <dbReference type="Proteomes" id="UP001497512"/>
    </source>
</evidence>
<dbReference type="SUPFAM" id="SSF53098">
    <property type="entry name" value="Ribonuclease H-like"/>
    <property type="match status" value="1"/>
</dbReference>
<gene>
    <name evidence="2" type="ORF">CSSPTR1EN2_LOCUS9997</name>
</gene>
<dbReference type="Pfam" id="PF05699">
    <property type="entry name" value="Dimer_Tnp_hAT"/>
    <property type="match status" value="1"/>
</dbReference>
<keyword evidence="3" id="KW-1185">Reference proteome</keyword>
<sequence length="135" mass="15169">MEWWTARKDMFPAHYQMAADYLGTPATSTPSERVNNMAGHEFTAARQLLSSSVFIQTMCLRSWIDARVIKVPSNRAKVAVDIEKALSDGAIASVAATFDQIAVEQDHWEDEVLDDGVVELMNSQFERFVLEAEIM</sequence>
<organism evidence="2 3">
    <name type="scientific">Sphagnum troendelagicum</name>
    <dbReference type="NCBI Taxonomy" id="128251"/>
    <lineage>
        <taxon>Eukaryota</taxon>
        <taxon>Viridiplantae</taxon>
        <taxon>Streptophyta</taxon>
        <taxon>Embryophyta</taxon>
        <taxon>Bryophyta</taxon>
        <taxon>Sphagnophytina</taxon>
        <taxon>Sphagnopsida</taxon>
        <taxon>Sphagnales</taxon>
        <taxon>Sphagnaceae</taxon>
        <taxon>Sphagnum</taxon>
    </lineage>
</organism>
<reference evidence="2" key="1">
    <citation type="submission" date="2024-02" db="EMBL/GenBank/DDBJ databases">
        <authorList>
            <consortium name="ELIXIR-Norway"/>
            <consortium name="Elixir Norway"/>
        </authorList>
    </citation>
    <scope>NUCLEOTIDE SEQUENCE</scope>
</reference>
<name>A0ABP0U0S3_9BRYO</name>
<dbReference type="Proteomes" id="UP001497512">
    <property type="component" value="Chromosome 17"/>
</dbReference>
<proteinExistence type="predicted"/>
<protein>
    <recommendedName>
        <fullName evidence="1">HAT C-terminal dimerisation domain-containing protein</fullName>
    </recommendedName>
</protein>
<accession>A0ABP0U0S3</accession>
<dbReference type="InterPro" id="IPR012337">
    <property type="entry name" value="RNaseH-like_sf"/>
</dbReference>
<evidence type="ECO:0000313" key="2">
    <source>
        <dbReference type="EMBL" id="CAK9209708.1"/>
    </source>
</evidence>